<accession>A0A367KHH6</accession>
<comment type="caution">
    <text evidence="1">The sequence shown here is derived from an EMBL/GenBank/DDBJ whole genome shotgun (WGS) entry which is preliminary data.</text>
</comment>
<dbReference type="EMBL" id="PJQM01001710">
    <property type="protein sequence ID" value="RCI01683.1"/>
    <property type="molecule type" value="Genomic_DNA"/>
</dbReference>
<protein>
    <submittedName>
        <fullName evidence="1">Uncharacterized protein</fullName>
    </submittedName>
</protein>
<evidence type="ECO:0000313" key="2">
    <source>
        <dbReference type="Proteomes" id="UP000253551"/>
    </source>
</evidence>
<dbReference type="OrthoDB" id="547311at2759"/>
<dbReference type="STRING" id="4846.A0A367KHH6"/>
<keyword evidence="2" id="KW-1185">Reference proteome</keyword>
<name>A0A367KHH6_RHIST</name>
<evidence type="ECO:0000313" key="1">
    <source>
        <dbReference type="EMBL" id="RCI01683.1"/>
    </source>
</evidence>
<proteinExistence type="predicted"/>
<dbReference type="Proteomes" id="UP000253551">
    <property type="component" value="Unassembled WGS sequence"/>
</dbReference>
<sequence>WKSFTKDERDFCSYIDELSELVNETVYNSFAIDSIIEAINAQIDVAHSSEFVQAIVIYGRTLTVPHVSSNAPGFCETRDLMNFTLDVLFLHDVHVKTQQVYDAWGNIDSVQVPGWYYEIGKP</sequence>
<organism evidence="1 2">
    <name type="scientific">Rhizopus stolonifer</name>
    <name type="common">Rhizopus nigricans</name>
    <dbReference type="NCBI Taxonomy" id="4846"/>
    <lineage>
        <taxon>Eukaryota</taxon>
        <taxon>Fungi</taxon>
        <taxon>Fungi incertae sedis</taxon>
        <taxon>Mucoromycota</taxon>
        <taxon>Mucoromycotina</taxon>
        <taxon>Mucoromycetes</taxon>
        <taxon>Mucorales</taxon>
        <taxon>Mucorineae</taxon>
        <taxon>Rhizopodaceae</taxon>
        <taxon>Rhizopus</taxon>
    </lineage>
</organism>
<dbReference type="AlphaFoldDB" id="A0A367KHH6"/>
<feature type="non-terminal residue" evidence="1">
    <location>
        <position position="1"/>
    </location>
</feature>
<reference evidence="1 2" key="1">
    <citation type="journal article" date="2018" name="G3 (Bethesda)">
        <title>Phylogenetic and Phylogenomic Definition of Rhizopus Species.</title>
        <authorList>
            <person name="Gryganskyi A.P."/>
            <person name="Golan J."/>
            <person name="Dolatabadi S."/>
            <person name="Mondo S."/>
            <person name="Robb S."/>
            <person name="Idnurm A."/>
            <person name="Muszewska A."/>
            <person name="Steczkiewicz K."/>
            <person name="Masonjones S."/>
            <person name="Liao H.L."/>
            <person name="Gajdeczka M.T."/>
            <person name="Anike F."/>
            <person name="Vuek A."/>
            <person name="Anishchenko I.M."/>
            <person name="Voigt K."/>
            <person name="de Hoog G.S."/>
            <person name="Smith M.E."/>
            <person name="Heitman J."/>
            <person name="Vilgalys R."/>
            <person name="Stajich J.E."/>
        </authorList>
    </citation>
    <scope>NUCLEOTIDE SEQUENCE [LARGE SCALE GENOMIC DNA]</scope>
    <source>
        <strain evidence="1 2">LSU 92-RS-03</strain>
    </source>
</reference>
<gene>
    <name evidence="1" type="ORF">CU098_000430</name>
</gene>